<organism evidence="2 3">
    <name type="scientific">Cellulomonas soli</name>
    <dbReference type="NCBI Taxonomy" id="931535"/>
    <lineage>
        <taxon>Bacteria</taxon>
        <taxon>Bacillati</taxon>
        <taxon>Actinomycetota</taxon>
        <taxon>Actinomycetes</taxon>
        <taxon>Micrococcales</taxon>
        <taxon>Cellulomonadaceae</taxon>
        <taxon>Cellulomonas</taxon>
    </lineage>
</organism>
<accession>A0A512PFJ7</accession>
<gene>
    <name evidence="2" type="ORF">CSO01_26820</name>
</gene>
<evidence type="ECO:0000313" key="3">
    <source>
        <dbReference type="Proteomes" id="UP000321798"/>
    </source>
</evidence>
<name>A0A512PFJ7_9CELL</name>
<feature type="transmembrane region" description="Helical" evidence="1">
    <location>
        <begin position="20"/>
        <end position="39"/>
    </location>
</feature>
<sequence length="158" mass="17002">MNELRDNEAGEPVHLMEVTALTFISAGAAIAAIFVGLLATSGEFSWLKATLILAACLAAAFALRPPEVLTVDATAITRRTVWRTTVLPLTDVVAIERDWVLKSGNEIRIHGPNVVMTITTLDVDTVRFRLALAEGLSGVGSPLIKELRVRTILGVEAR</sequence>
<keyword evidence="1" id="KW-0812">Transmembrane</keyword>
<proteinExistence type="predicted"/>
<keyword evidence="3" id="KW-1185">Reference proteome</keyword>
<keyword evidence="1" id="KW-1133">Transmembrane helix</keyword>
<evidence type="ECO:0000313" key="2">
    <source>
        <dbReference type="EMBL" id="GEP69967.1"/>
    </source>
</evidence>
<dbReference type="Proteomes" id="UP000321798">
    <property type="component" value="Unassembled WGS sequence"/>
</dbReference>
<dbReference type="AlphaFoldDB" id="A0A512PFJ7"/>
<protein>
    <submittedName>
        <fullName evidence="2">Uncharacterized protein</fullName>
    </submittedName>
</protein>
<dbReference type="RefSeq" id="WP_146953765.1">
    <property type="nucleotide sequence ID" value="NZ_BAABBJ010000002.1"/>
</dbReference>
<feature type="transmembrane region" description="Helical" evidence="1">
    <location>
        <begin position="46"/>
        <end position="63"/>
    </location>
</feature>
<dbReference type="EMBL" id="BKAL01000010">
    <property type="protein sequence ID" value="GEP69967.1"/>
    <property type="molecule type" value="Genomic_DNA"/>
</dbReference>
<comment type="caution">
    <text evidence="2">The sequence shown here is derived from an EMBL/GenBank/DDBJ whole genome shotgun (WGS) entry which is preliminary data.</text>
</comment>
<evidence type="ECO:0000256" key="1">
    <source>
        <dbReference type="SAM" id="Phobius"/>
    </source>
</evidence>
<keyword evidence="1" id="KW-0472">Membrane</keyword>
<reference evidence="2 3" key="1">
    <citation type="submission" date="2019-07" db="EMBL/GenBank/DDBJ databases">
        <title>Whole genome shotgun sequence of Cellulomonas soli NBRC 109434.</title>
        <authorList>
            <person name="Hosoyama A."/>
            <person name="Uohara A."/>
            <person name="Ohji S."/>
            <person name="Ichikawa N."/>
        </authorList>
    </citation>
    <scope>NUCLEOTIDE SEQUENCE [LARGE SCALE GENOMIC DNA]</scope>
    <source>
        <strain evidence="2 3">NBRC 109434</strain>
    </source>
</reference>